<dbReference type="GO" id="GO:0046872">
    <property type="term" value="F:metal ion binding"/>
    <property type="evidence" value="ECO:0007669"/>
    <property type="project" value="UniProtKB-KW"/>
</dbReference>
<dbReference type="Gene3D" id="3.20.20.330">
    <property type="entry name" value="Homocysteine-binding-like domain"/>
    <property type="match status" value="1"/>
</dbReference>
<sequence length="315" mass="34207">MFDRSSRLPQLTGAPFLTDAGVETDLIFNRGVPIRALAAHTLLPDPEGRAALADYFRGFLALARETGSGFILDAPTWKAHPCWSAELGEDASALRRANHEAVAFVAALRDEFAGRESFPILLNAPVGPRAGARGRPGEMTASEARDYHSVQLEWLAETDVDMVTATTHVSSQEATGFSRAASDAWLRHVISFTVESDGRLPSGETLAEAIRKVDVATNKAPAYFMVNCAHPDHFAGRLEDADWARRIRGVRCDASRRRRAGGEGCDHAGDDDPEAFARLAAELKARMPWMNVFGGCCGSDLRHVTELARALRVPA</sequence>
<dbReference type="STRING" id="1114924.SAMN05216258_106205"/>
<dbReference type="PANTHER" id="PTHR11103">
    <property type="entry name" value="SLR1189 PROTEIN"/>
    <property type="match status" value="1"/>
</dbReference>
<dbReference type="EMBL" id="FOQH01000006">
    <property type="protein sequence ID" value="SFI39968.1"/>
    <property type="molecule type" value="Genomic_DNA"/>
</dbReference>
<dbReference type="InterPro" id="IPR036589">
    <property type="entry name" value="HCY_dom_sf"/>
</dbReference>
<dbReference type="Pfam" id="PF02574">
    <property type="entry name" value="S-methyl_trans"/>
    <property type="match status" value="1"/>
</dbReference>
<proteinExistence type="predicted"/>
<dbReference type="PROSITE" id="PS50970">
    <property type="entry name" value="HCY"/>
    <property type="match status" value="1"/>
</dbReference>
<dbReference type="RefSeq" id="WP_177236270.1">
    <property type="nucleotide sequence ID" value="NZ_FOQH01000006.1"/>
</dbReference>
<feature type="binding site" evidence="3">
    <location>
        <position position="228"/>
    </location>
    <ligand>
        <name>Zn(2+)</name>
        <dbReference type="ChEBI" id="CHEBI:29105"/>
    </ligand>
</feature>
<feature type="binding site" evidence="3">
    <location>
        <position position="296"/>
    </location>
    <ligand>
        <name>Zn(2+)</name>
        <dbReference type="ChEBI" id="CHEBI:29105"/>
    </ligand>
</feature>
<keyword evidence="2 3" id="KW-0808">Transferase</keyword>
<dbReference type="GO" id="GO:0032259">
    <property type="term" value="P:methylation"/>
    <property type="evidence" value="ECO:0007669"/>
    <property type="project" value="UniProtKB-KW"/>
</dbReference>
<keyword evidence="1 3" id="KW-0489">Methyltransferase</keyword>
<evidence type="ECO:0000313" key="5">
    <source>
        <dbReference type="EMBL" id="SFI39968.1"/>
    </source>
</evidence>
<protein>
    <submittedName>
        <fullName evidence="5">Homocysteine S-methyltransferase</fullName>
    </submittedName>
</protein>
<evidence type="ECO:0000256" key="1">
    <source>
        <dbReference type="ARBA" id="ARBA00022603"/>
    </source>
</evidence>
<keyword evidence="3" id="KW-0479">Metal-binding</keyword>
<feature type="binding site" evidence="3">
    <location>
        <position position="297"/>
    </location>
    <ligand>
        <name>Zn(2+)</name>
        <dbReference type="ChEBI" id="CHEBI:29105"/>
    </ligand>
</feature>
<dbReference type="InterPro" id="IPR003726">
    <property type="entry name" value="HCY_dom"/>
</dbReference>
<dbReference type="GO" id="GO:0008168">
    <property type="term" value="F:methyltransferase activity"/>
    <property type="evidence" value="ECO:0007669"/>
    <property type="project" value="UniProtKB-UniRule"/>
</dbReference>
<dbReference type="PANTHER" id="PTHR11103:SF18">
    <property type="entry name" value="SLR1189 PROTEIN"/>
    <property type="match status" value="1"/>
</dbReference>
<keyword evidence="6" id="KW-1185">Reference proteome</keyword>
<organism evidence="5 6">
    <name type="scientific">Albimonas pacifica</name>
    <dbReference type="NCBI Taxonomy" id="1114924"/>
    <lineage>
        <taxon>Bacteria</taxon>
        <taxon>Pseudomonadati</taxon>
        <taxon>Pseudomonadota</taxon>
        <taxon>Alphaproteobacteria</taxon>
        <taxon>Rhodobacterales</taxon>
        <taxon>Paracoccaceae</taxon>
        <taxon>Albimonas</taxon>
    </lineage>
</organism>
<dbReference type="SUPFAM" id="SSF82282">
    <property type="entry name" value="Homocysteine S-methyltransferase"/>
    <property type="match status" value="1"/>
</dbReference>
<evidence type="ECO:0000313" key="6">
    <source>
        <dbReference type="Proteomes" id="UP000199377"/>
    </source>
</evidence>
<evidence type="ECO:0000256" key="3">
    <source>
        <dbReference type="PROSITE-ProRule" id="PRU00333"/>
    </source>
</evidence>
<feature type="domain" description="Hcy-binding" evidence="4">
    <location>
        <begin position="4"/>
        <end position="311"/>
    </location>
</feature>
<comment type="cofactor">
    <cofactor evidence="3">
        <name>Zn(2+)</name>
        <dbReference type="ChEBI" id="CHEBI:29105"/>
    </cofactor>
</comment>
<gene>
    <name evidence="5" type="ORF">SAMN05216258_106205</name>
</gene>
<evidence type="ECO:0000259" key="4">
    <source>
        <dbReference type="PROSITE" id="PS50970"/>
    </source>
</evidence>
<reference evidence="5 6" key="1">
    <citation type="submission" date="2016-10" db="EMBL/GenBank/DDBJ databases">
        <authorList>
            <person name="de Groot N.N."/>
        </authorList>
    </citation>
    <scope>NUCLEOTIDE SEQUENCE [LARGE SCALE GENOMIC DNA]</scope>
    <source>
        <strain evidence="5 6">CGMCC 1.11030</strain>
    </source>
</reference>
<keyword evidence="3" id="KW-0862">Zinc</keyword>
<accession>A0A1I3HW33</accession>
<dbReference type="Proteomes" id="UP000199377">
    <property type="component" value="Unassembled WGS sequence"/>
</dbReference>
<evidence type="ECO:0000256" key="2">
    <source>
        <dbReference type="ARBA" id="ARBA00022679"/>
    </source>
</evidence>
<name>A0A1I3HW33_9RHOB</name>
<dbReference type="AlphaFoldDB" id="A0A1I3HW33"/>